<reference evidence="1" key="1">
    <citation type="submission" date="2021-04" db="EMBL/GenBank/DDBJ databases">
        <title>The complete genome sequence of Caulobacter sp. S6.</title>
        <authorList>
            <person name="Tang Y."/>
            <person name="Ouyang W."/>
            <person name="Liu Q."/>
            <person name="Huang B."/>
            <person name="Guo Z."/>
            <person name="Lei P."/>
        </authorList>
    </citation>
    <scope>NUCLEOTIDE SEQUENCE</scope>
    <source>
        <strain evidence="1">S6</strain>
    </source>
</reference>
<dbReference type="Gene3D" id="2.60.120.620">
    <property type="entry name" value="q2cbj1_9rhob like domain"/>
    <property type="match status" value="1"/>
</dbReference>
<evidence type="ECO:0000313" key="2">
    <source>
        <dbReference type="Proteomes" id="UP000676409"/>
    </source>
</evidence>
<dbReference type="RefSeq" id="WP_211940754.1">
    <property type="nucleotide sequence ID" value="NZ_CP073078.1"/>
</dbReference>
<protein>
    <recommendedName>
        <fullName evidence="3">Fe2OG dioxygenase domain-containing protein</fullName>
    </recommendedName>
</protein>
<sequence>MSQLRSLFVTQVYQASLAGERGFSEFNAELEAACLMMAEEDAAGRAWCRQNAYGGYTSYASLDDLPTRVSAFGLLKKKLDRHASVYAKALHLDLGAGRLRLDSLWVNVLKPGAAHSGHIHPHSALSGTVYVATPPGASALKLEDPRLPLMMAAPPRMGDAPEDARSFVYLQPEAGTILMWESWLRHEVPANQAKSRRISISFNYAWA</sequence>
<evidence type="ECO:0008006" key="3">
    <source>
        <dbReference type="Google" id="ProtNLM"/>
    </source>
</evidence>
<dbReference type="Proteomes" id="UP000676409">
    <property type="component" value="Chromosome"/>
</dbReference>
<proteinExistence type="predicted"/>
<accession>A0A975IX89</accession>
<dbReference type="InterPro" id="IPR012668">
    <property type="entry name" value="CHP02466"/>
</dbReference>
<dbReference type="EMBL" id="CP073078">
    <property type="protein sequence ID" value="QUD90708.1"/>
    <property type="molecule type" value="Genomic_DNA"/>
</dbReference>
<name>A0A975IX89_9CAUL</name>
<dbReference type="KEGG" id="caul:KCG34_08605"/>
<dbReference type="AlphaFoldDB" id="A0A975IX89"/>
<keyword evidence="2" id="KW-1185">Reference proteome</keyword>
<dbReference type="Pfam" id="PF13759">
    <property type="entry name" value="2OG-FeII_Oxy_5"/>
    <property type="match status" value="1"/>
</dbReference>
<organism evidence="1 2">
    <name type="scientific">Phenylobacterium montanum</name>
    <dbReference type="NCBI Taxonomy" id="2823693"/>
    <lineage>
        <taxon>Bacteria</taxon>
        <taxon>Pseudomonadati</taxon>
        <taxon>Pseudomonadota</taxon>
        <taxon>Alphaproteobacteria</taxon>
        <taxon>Caulobacterales</taxon>
        <taxon>Caulobacteraceae</taxon>
        <taxon>Phenylobacterium</taxon>
    </lineage>
</organism>
<dbReference type="SUPFAM" id="SSF51197">
    <property type="entry name" value="Clavaminate synthase-like"/>
    <property type="match status" value="1"/>
</dbReference>
<evidence type="ECO:0000313" key="1">
    <source>
        <dbReference type="EMBL" id="QUD90708.1"/>
    </source>
</evidence>
<gene>
    <name evidence="1" type="ORF">KCG34_08605</name>
</gene>
<dbReference type="NCBIfam" id="TIGR02466">
    <property type="entry name" value="TIGR02466 family protein"/>
    <property type="match status" value="1"/>
</dbReference>